<reference evidence="9 10" key="1">
    <citation type="journal article" date="2017" name="Nature">
        <title>The Apostasia genome and the evolution of orchids.</title>
        <authorList>
            <person name="Zhang G.Q."/>
            <person name="Liu K.W."/>
            <person name="Li Z."/>
            <person name="Lohaus R."/>
            <person name="Hsiao Y.Y."/>
            <person name="Niu S.C."/>
            <person name="Wang J.Y."/>
            <person name="Lin Y.C."/>
            <person name="Xu Q."/>
            <person name="Chen L.J."/>
            <person name="Yoshida K."/>
            <person name="Fujiwara S."/>
            <person name="Wang Z.W."/>
            <person name="Zhang Y.Q."/>
            <person name="Mitsuda N."/>
            <person name="Wang M."/>
            <person name="Liu G.H."/>
            <person name="Pecoraro L."/>
            <person name="Huang H.X."/>
            <person name="Xiao X.J."/>
            <person name="Lin M."/>
            <person name="Wu X.Y."/>
            <person name="Wu W.L."/>
            <person name="Chen Y.Y."/>
            <person name="Chang S.B."/>
            <person name="Sakamoto S."/>
            <person name="Ohme-Takagi M."/>
            <person name="Yagi M."/>
            <person name="Zeng S.J."/>
            <person name="Shen C.Y."/>
            <person name="Yeh C.M."/>
            <person name="Luo Y.B."/>
            <person name="Tsai W.C."/>
            <person name="Van de Peer Y."/>
            <person name="Liu Z.J."/>
        </authorList>
    </citation>
    <scope>NUCLEOTIDE SEQUENCE [LARGE SCALE GENOMIC DNA]</scope>
    <source>
        <strain evidence="10">cv. Shenzhen</strain>
        <tissue evidence="9">Stem</tissue>
    </source>
</reference>
<dbReference type="AlphaFoldDB" id="A0A2I0A4Q7"/>
<dbReference type="InterPro" id="IPR017930">
    <property type="entry name" value="Myb_dom"/>
</dbReference>
<comment type="subcellular location">
    <subcellularLocation>
        <location evidence="1">Nucleus</location>
    </subcellularLocation>
</comment>
<evidence type="ECO:0000256" key="5">
    <source>
        <dbReference type="ARBA" id="ARBA00023163"/>
    </source>
</evidence>
<dbReference type="InterPro" id="IPR051953">
    <property type="entry name" value="Plant_SW-associated_TFs"/>
</dbReference>
<sequence length="272" mass="30364">MRKAVRRCDPLTAVQPAGSLTLAPDLSLFSPDPRLSRTPRSRHGSLGRRWIAQAARPPDRPAASWPRACAGIGRRERGRGIMQELQAEVDQLPPAGDQARWAAIATYLPQRTDNDIKNYWNTHLKKRVKHQEPAASCIPKSCNTDKFESSGISGPENFNKSSSSTYASSTENISRLLEGWIKSSPIPNLNPSHEMNGNNISYAFPQDCFIRENKAMTDLHGEINSLLGFDDSESEMRMESLKPPMFFLEKWLLEESAGQAEEAFMDLSAADY</sequence>
<dbReference type="OrthoDB" id="2143914at2759"/>
<evidence type="ECO:0000256" key="2">
    <source>
        <dbReference type="ARBA" id="ARBA00022737"/>
    </source>
</evidence>
<keyword evidence="10" id="KW-1185">Reference proteome</keyword>
<dbReference type="GO" id="GO:0003677">
    <property type="term" value="F:DNA binding"/>
    <property type="evidence" value="ECO:0007669"/>
    <property type="project" value="UniProtKB-KW"/>
</dbReference>
<keyword evidence="3" id="KW-0805">Transcription regulation</keyword>
<feature type="domain" description="HTH myb-type" evidence="8">
    <location>
        <begin position="99"/>
        <end position="128"/>
    </location>
</feature>
<dbReference type="GO" id="GO:0005634">
    <property type="term" value="C:nucleus"/>
    <property type="evidence" value="ECO:0007669"/>
    <property type="project" value="UniProtKB-SubCell"/>
</dbReference>
<keyword evidence="5" id="KW-0804">Transcription</keyword>
<gene>
    <name evidence="9" type="primary">MYB306</name>
    <name evidence="9" type="ORF">AXF42_Ash013743</name>
</gene>
<organism evidence="9 10">
    <name type="scientific">Apostasia shenzhenica</name>
    <dbReference type="NCBI Taxonomy" id="1088818"/>
    <lineage>
        <taxon>Eukaryota</taxon>
        <taxon>Viridiplantae</taxon>
        <taxon>Streptophyta</taxon>
        <taxon>Embryophyta</taxon>
        <taxon>Tracheophyta</taxon>
        <taxon>Spermatophyta</taxon>
        <taxon>Magnoliopsida</taxon>
        <taxon>Liliopsida</taxon>
        <taxon>Asparagales</taxon>
        <taxon>Orchidaceae</taxon>
        <taxon>Apostasioideae</taxon>
        <taxon>Apostasia</taxon>
    </lineage>
</organism>
<evidence type="ECO:0000256" key="1">
    <source>
        <dbReference type="ARBA" id="ARBA00004123"/>
    </source>
</evidence>
<dbReference type="PROSITE" id="PS51294">
    <property type="entry name" value="HTH_MYB"/>
    <property type="match status" value="1"/>
</dbReference>
<keyword evidence="4" id="KW-0238">DNA-binding</keyword>
<dbReference type="EMBL" id="KZ452023">
    <property type="protein sequence ID" value="PKA50528.1"/>
    <property type="molecule type" value="Genomic_DNA"/>
</dbReference>
<accession>A0A2I0A4Q7</accession>
<dbReference type="PROSITE" id="PS50090">
    <property type="entry name" value="MYB_LIKE"/>
    <property type="match status" value="1"/>
</dbReference>
<dbReference type="CDD" id="cd00167">
    <property type="entry name" value="SANT"/>
    <property type="match status" value="1"/>
</dbReference>
<evidence type="ECO:0000259" key="8">
    <source>
        <dbReference type="PROSITE" id="PS51294"/>
    </source>
</evidence>
<keyword evidence="6" id="KW-0539">Nucleus</keyword>
<evidence type="ECO:0000256" key="3">
    <source>
        <dbReference type="ARBA" id="ARBA00023015"/>
    </source>
</evidence>
<evidence type="ECO:0000256" key="6">
    <source>
        <dbReference type="ARBA" id="ARBA00023242"/>
    </source>
</evidence>
<protein>
    <submittedName>
        <fullName evidence="9">Myb-related protein 306</fullName>
    </submittedName>
</protein>
<dbReference type="InterPro" id="IPR001005">
    <property type="entry name" value="SANT/Myb"/>
</dbReference>
<evidence type="ECO:0000256" key="4">
    <source>
        <dbReference type="ARBA" id="ARBA00023125"/>
    </source>
</evidence>
<dbReference type="PANTHER" id="PTHR47997">
    <property type="entry name" value="MYB DOMAIN PROTEIN 55"/>
    <property type="match status" value="1"/>
</dbReference>
<dbReference type="Gene3D" id="1.10.10.60">
    <property type="entry name" value="Homeodomain-like"/>
    <property type="match status" value="1"/>
</dbReference>
<proteinExistence type="predicted"/>
<dbReference type="PANTHER" id="PTHR47997:SF75">
    <property type="entry name" value="MYB DOMAIN PROTEIN 55"/>
    <property type="match status" value="1"/>
</dbReference>
<dbReference type="InterPro" id="IPR009057">
    <property type="entry name" value="Homeodomain-like_sf"/>
</dbReference>
<feature type="domain" description="Myb-like" evidence="7">
    <location>
        <begin position="72"/>
        <end position="124"/>
    </location>
</feature>
<name>A0A2I0A4Q7_9ASPA</name>
<keyword evidence="2" id="KW-0677">Repeat</keyword>
<dbReference type="Proteomes" id="UP000236161">
    <property type="component" value="Unassembled WGS sequence"/>
</dbReference>
<dbReference type="Pfam" id="PF00249">
    <property type="entry name" value="Myb_DNA-binding"/>
    <property type="match status" value="1"/>
</dbReference>
<evidence type="ECO:0000313" key="9">
    <source>
        <dbReference type="EMBL" id="PKA50528.1"/>
    </source>
</evidence>
<dbReference type="SUPFAM" id="SSF46689">
    <property type="entry name" value="Homeodomain-like"/>
    <property type="match status" value="1"/>
</dbReference>
<evidence type="ECO:0000259" key="7">
    <source>
        <dbReference type="PROSITE" id="PS50090"/>
    </source>
</evidence>
<evidence type="ECO:0000313" key="10">
    <source>
        <dbReference type="Proteomes" id="UP000236161"/>
    </source>
</evidence>